<sequence length="111" mass="12046">MSTILAGLTQLSAAEEFFEALDVPYDSSVLASSRLHILKRFGEYAAADPSLADDSEFLRACLARAHTDFIESDARREKVFAVFRQQHADGAGRTFIPLEALTPSPSTARGG</sequence>
<dbReference type="EMBL" id="VWPJ01000001">
    <property type="protein sequence ID" value="KAA5607616.1"/>
    <property type="molecule type" value="Genomic_DNA"/>
</dbReference>
<evidence type="ECO:0000256" key="2">
    <source>
        <dbReference type="ARBA" id="ARBA00008351"/>
    </source>
</evidence>
<dbReference type="OrthoDB" id="9811868at2"/>
<evidence type="ECO:0000256" key="6">
    <source>
        <dbReference type="HAMAP-Rule" id="MF_00529"/>
    </source>
</evidence>
<gene>
    <name evidence="6" type="primary">nifW</name>
    <name evidence="7" type="ORF">F1188_02335</name>
</gene>
<comment type="caution">
    <text evidence="7">The sequence shown here is derived from an EMBL/GenBank/DDBJ whole genome shotgun (WGS) entry which is preliminary data.</text>
</comment>
<keyword evidence="8" id="KW-1185">Reference proteome</keyword>
<proteinExistence type="inferred from homology"/>
<dbReference type="InterPro" id="IPR004893">
    <property type="entry name" value="NifW"/>
</dbReference>
<organism evidence="7 8">
    <name type="scientific">Roseospira marina</name>
    <dbReference type="NCBI Taxonomy" id="140057"/>
    <lineage>
        <taxon>Bacteria</taxon>
        <taxon>Pseudomonadati</taxon>
        <taxon>Pseudomonadota</taxon>
        <taxon>Alphaproteobacteria</taxon>
        <taxon>Rhodospirillales</taxon>
        <taxon>Rhodospirillaceae</taxon>
        <taxon>Roseospira</taxon>
    </lineage>
</organism>
<reference evidence="7 8" key="1">
    <citation type="submission" date="2019-09" db="EMBL/GenBank/DDBJ databases">
        <title>Genome sequence of Roseospira marina, one of the more divergent members of the non-sulfur purple photosynthetic bacterial family, the Rhodospirillaceae.</title>
        <authorList>
            <person name="Meyer T."/>
            <person name="Kyndt J."/>
        </authorList>
    </citation>
    <scope>NUCLEOTIDE SEQUENCE [LARGE SCALE GENOMIC DNA]</scope>
    <source>
        <strain evidence="7 8">DSM 15113</strain>
    </source>
</reference>
<evidence type="ECO:0000256" key="5">
    <source>
        <dbReference type="ARBA" id="ARBA00023231"/>
    </source>
</evidence>
<dbReference type="AlphaFoldDB" id="A0A5M6IH36"/>
<keyword evidence="5 6" id="KW-0535">Nitrogen fixation</keyword>
<evidence type="ECO:0000256" key="4">
    <source>
        <dbReference type="ARBA" id="ARBA00016274"/>
    </source>
</evidence>
<evidence type="ECO:0000313" key="7">
    <source>
        <dbReference type="EMBL" id="KAA5607616.1"/>
    </source>
</evidence>
<dbReference type="HAMAP" id="MF_00529">
    <property type="entry name" value="NifW"/>
    <property type="match status" value="1"/>
</dbReference>
<dbReference type="Pfam" id="PF03206">
    <property type="entry name" value="NifW"/>
    <property type="match status" value="1"/>
</dbReference>
<evidence type="ECO:0000256" key="1">
    <source>
        <dbReference type="ARBA" id="ARBA00002247"/>
    </source>
</evidence>
<dbReference type="GO" id="GO:0009399">
    <property type="term" value="P:nitrogen fixation"/>
    <property type="evidence" value="ECO:0007669"/>
    <property type="project" value="UniProtKB-UniRule"/>
</dbReference>
<evidence type="ECO:0000313" key="8">
    <source>
        <dbReference type="Proteomes" id="UP000324065"/>
    </source>
</evidence>
<dbReference type="RefSeq" id="WP_150060749.1">
    <property type="nucleotide sequence ID" value="NZ_JACHII010000001.1"/>
</dbReference>
<protein>
    <recommendedName>
        <fullName evidence="4 6">Nitrogenase-stabilizing/protective protein NifW</fullName>
    </recommendedName>
</protein>
<comment type="similarity">
    <text evidence="2 6">Belongs to the NifW family.</text>
</comment>
<comment type="subunit">
    <text evidence="3 6">Homotrimer; associates with NifD.</text>
</comment>
<dbReference type="Proteomes" id="UP000324065">
    <property type="component" value="Unassembled WGS sequence"/>
</dbReference>
<evidence type="ECO:0000256" key="3">
    <source>
        <dbReference type="ARBA" id="ARBA00011284"/>
    </source>
</evidence>
<comment type="function">
    <text evidence="1 6">May protect the nitrogenase Fe-Mo protein from oxidative damage.</text>
</comment>
<name>A0A5M6IH36_9PROT</name>
<accession>A0A5M6IH36</accession>